<keyword evidence="4 6" id="KW-1133">Transmembrane helix</keyword>
<dbReference type="GO" id="GO:0022857">
    <property type="term" value="F:transmembrane transporter activity"/>
    <property type="evidence" value="ECO:0007669"/>
    <property type="project" value="InterPro"/>
</dbReference>
<keyword evidence="9" id="KW-1185">Reference proteome</keyword>
<organism evidence="8 9">
    <name type="scientific">Saccharomonospora azurea NA-128</name>
    <dbReference type="NCBI Taxonomy" id="882081"/>
    <lineage>
        <taxon>Bacteria</taxon>
        <taxon>Bacillati</taxon>
        <taxon>Actinomycetota</taxon>
        <taxon>Actinomycetes</taxon>
        <taxon>Pseudonocardiales</taxon>
        <taxon>Pseudonocardiaceae</taxon>
        <taxon>Saccharomonospora</taxon>
    </lineage>
</organism>
<evidence type="ECO:0000256" key="4">
    <source>
        <dbReference type="ARBA" id="ARBA00022989"/>
    </source>
</evidence>
<dbReference type="AlphaFoldDB" id="H8GBI1"/>
<feature type="transmembrane region" description="Helical" evidence="6">
    <location>
        <begin position="373"/>
        <end position="391"/>
    </location>
</feature>
<dbReference type="PANTHER" id="PTHR23513:SF11">
    <property type="entry name" value="STAPHYLOFERRIN A TRANSPORTER"/>
    <property type="match status" value="1"/>
</dbReference>
<feature type="transmembrane region" description="Helical" evidence="6">
    <location>
        <begin position="220"/>
        <end position="242"/>
    </location>
</feature>
<gene>
    <name evidence="8" type="ORF">SacazDRAFT_01742</name>
</gene>
<keyword evidence="2" id="KW-1003">Cell membrane</keyword>
<comment type="subcellular location">
    <subcellularLocation>
        <location evidence="1">Cell membrane</location>
        <topology evidence="1">Multi-pass membrane protein</topology>
    </subcellularLocation>
</comment>
<evidence type="ECO:0000313" key="8">
    <source>
        <dbReference type="EMBL" id="EHY88665.1"/>
    </source>
</evidence>
<dbReference type="InterPro" id="IPR020846">
    <property type="entry name" value="MFS_dom"/>
</dbReference>
<accession>H8GBI1</accession>
<dbReference type="OrthoDB" id="4528313at2"/>
<evidence type="ECO:0000256" key="2">
    <source>
        <dbReference type="ARBA" id="ARBA00022475"/>
    </source>
</evidence>
<name>H8GBI1_9PSEU</name>
<feature type="transmembrane region" description="Helical" evidence="6">
    <location>
        <begin position="254"/>
        <end position="275"/>
    </location>
</feature>
<feature type="transmembrane region" description="Helical" evidence="6">
    <location>
        <begin position="306"/>
        <end position="327"/>
    </location>
</feature>
<dbReference type="Pfam" id="PF07690">
    <property type="entry name" value="MFS_1"/>
    <property type="match status" value="1"/>
</dbReference>
<evidence type="ECO:0000256" key="6">
    <source>
        <dbReference type="SAM" id="Phobius"/>
    </source>
</evidence>
<dbReference type="GO" id="GO:0005886">
    <property type="term" value="C:plasma membrane"/>
    <property type="evidence" value="ECO:0007669"/>
    <property type="project" value="UniProtKB-SubCell"/>
</dbReference>
<dbReference type="PANTHER" id="PTHR23513">
    <property type="entry name" value="INTEGRAL MEMBRANE EFFLUX PROTEIN-RELATED"/>
    <property type="match status" value="1"/>
</dbReference>
<evidence type="ECO:0000259" key="7">
    <source>
        <dbReference type="PROSITE" id="PS50850"/>
    </source>
</evidence>
<dbReference type="SUPFAM" id="SSF103473">
    <property type="entry name" value="MFS general substrate transporter"/>
    <property type="match status" value="1"/>
</dbReference>
<evidence type="ECO:0000256" key="3">
    <source>
        <dbReference type="ARBA" id="ARBA00022692"/>
    </source>
</evidence>
<dbReference type="Gene3D" id="1.20.1250.20">
    <property type="entry name" value="MFS general substrate transporter like domains"/>
    <property type="match status" value="1"/>
</dbReference>
<proteinExistence type="predicted"/>
<dbReference type="EMBL" id="CM001466">
    <property type="protein sequence ID" value="EHY88665.1"/>
    <property type="molecule type" value="Genomic_DNA"/>
</dbReference>
<feature type="transmembrane region" description="Helical" evidence="6">
    <location>
        <begin position="339"/>
        <end position="361"/>
    </location>
</feature>
<evidence type="ECO:0000313" key="9">
    <source>
        <dbReference type="Proteomes" id="UP000004705"/>
    </source>
</evidence>
<keyword evidence="5 6" id="KW-0472">Membrane</keyword>
<dbReference type="InterPro" id="IPR036259">
    <property type="entry name" value="MFS_trans_sf"/>
</dbReference>
<reference evidence="8 9" key="1">
    <citation type="journal article" date="2012" name="Stand. Genomic Sci.">
        <title>Genome sequence of the soil bacterium Saccharomonospora azurea type strain (NA-128(T)).</title>
        <authorList>
            <person name="Klenk H.P."/>
            <person name="Held B."/>
            <person name="Lucas S."/>
            <person name="Lapidus A."/>
            <person name="Copeland A."/>
            <person name="Hammon N."/>
            <person name="Pitluck S."/>
            <person name="Goodwin L.A."/>
            <person name="Han C."/>
            <person name="Tapia R."/>
            <person name="Brambilla E.M."/>
            <person name="Potter G."/>
            <person name="Land M."/>
            <person name="Ivanova N."/>
            <person name="Rohde M."/>
            <person name="Goker M."/>
            <person name="Detter J.C."/>
            <person name="Kyrpides N.C."/>
            <person name="Woyke T."/>
        </authorList>
    </citation>
    <scope>NUCLEOTIDE SEQUENCE [LARGE SCALE GENOMIC DNA]</scope>
    <source>
        <strain evidence="8 9">NA-128</strain>
    </source>
</reference>
<dbReference type="CDD" id="cd06173">
    <property type="entry name" value="MFS_MefA_like"/>
    <property type="match status" value="1"/>
</dbReference>
<feature type="transmembrane region" description="Helical" evidence="6">
    <location>
        <begin position="282"/>
        <end position="300"/>
    </location>
</feature>
<dbReference type="Proteomes" id="UP000004705">
    <property type="component" value="Chromosome"/>
</dbReference>
<feature type="domain" description="Major facilitator superfamily (MFS) profile" evidence="7">
    <location>
        <begin position="289"/>
        <end position="415"/>
    </location>
</feature>
<keyword evidence="3 6" id="KW-0812">Transmembrane</keyword>
<feature type="transmembrane region" description="Helical" evidence="6">
    <location>
        <begin position="47"/>
        <end position="71"/>
    </location>
</feature>
<protein>
    <submittedName>
        <fullName evidence="8">Arabinose efflux permease family protein</fullName>
    </submittedName>
</protein>
<evidence type="ECO:0000256" key="5">
    <source>
        <dbReference type="ARBA" id="ARBA00023136"/>
    </source>
</evidence>
<evidence type="ECO:0000256" key="1">
    <source>
        <dbReference type="ARBA" id="ARBA00004651"/>
    </source>
</evidence>
<dbReference type="InterPro" id="IPR011701">
    <property type="entry name" value="MFS"/>
</dbReference>
<dbReference type="RefSeq" id="WP_005440542.1">
    <property type="nucleotide sequence ID" value="NZ_CM001466.1"/>
</dbReference>
<dbReference type="HOGENOM" id="CLU_034180_17_3_11"/>
<feature type="transmembrane region" description="Helical" evidence="6">
    <location>
        <begin position="172"/>
        <end position="191"/>
    </location>
</feature>
<sequence length="415" mass="42186">MSAPLRAPLGHTAFRNLFLGRTAAETANAVAPVALAFAVLDLTGSAAMLGLVVAARSVANVVLVLFGGVLADRLPRAVILQGTELGAAASQALLAAAVLGEFATVPLLLVLSVVNGALAAMSLPAAASSTPQTVPSGLLTQANALVRVGANTGRITGAAAGGAVVGVSGPGWAMGANTVLFLLAALSYRGVRVGATRPDRTSTPLAELKAGWREFVSRRWVWLVATQFMIVNAVLAGCVAVLGPVVADQTIGRAAWGVVMAANMAGALVGGIVAARLRPRRALAVGVALIAVEAVPLVVLAQSPNLVLLVAAMFAAGIAVEQFVVSWDLSLQENIDENVLARVYSYDMLAGFVALPLGQVAAGPLAERFGEQATLIGGAVLLVLTTGLALLSRDVRSLERRVSPEDPPVDRSATG</sequence>
<feature type="transmembrane region" description="Helical" evidence="6">
    <location>
        <begin position="92"/>
        <end position="114"/>
    </location>
</feature>
<dbReference type="PROSITE" id="PS50850">
    <property type="entry name" value="MFS"/>
    <property type="match status" value="1"/>
</dbReference>